<feature type="domain" description="RNase H type-1" evidence="2">
    <location>
        <begin position="529"/>
        <end position="663"/>
    </location>
</feature>
<proteinExistence type="predicted"/>
<dbReference type="SUPFAM" id="SSF56672">
    <property type="entry name" value="DNA/RNA polymerases"/>
    <property type="match status" value="2"/>
</dbReference>
<dbReference type="AlphaFoldDB" id="A0A2P4WXU0"/>
<dbReference type="GO" id="GO:0004523">
    <property type="term" value="F:RNA-DNA hybrid ribonuclease activity"/>
    <property type="evidence" value="ECO:0007669"/>
    <property type="project" value="InterPro"/>
</dbReference>
<dbReference type="Gene3D" id="3.30.420.10">
    <property type="entry name" value="Ribonuclease H-like superfamily/Ribonuclease H"/>
    <property type="match status" value="1"/>
</dbReference>
<dbReference type="GO" id="GO:0003676">
    <property type="term" value="F:nucleic acid binding"/>
    <property type="evidence" value="ECO:0007669"/>
    <property type="project" value="InterPro"/>
</dbReference>
<evidence type="ECO:0000259" key="2">
    <source>
        <dbReference type="PROSITE" id="PS50879"/>
    </source>
</evidence>
<dbReference type="PROSITE" id="PS50879">
    <property type="entry name" value="RNASE_H_1"/>
    <property type="match status" value="1"/>
</dbReference>
<dbReference type="Pfam" id="PF24626">
    <property type="entry name" value="SH3_Tf2-1"/>
    <property type="match status" value="1"/>
</dbReference>
<dbReference type="InterPro" id="IPR041577">
    <property type="entry name" value="RT_RNaseH_2"/>
</dbReference>
<dbReference type="InterPro" id="IPR051320">
    <property type="entry name" value="Viral_Replic_Matur_Polypro"/>
</dbReference>
<feature type="region of interest" description="Disordered" evidence="1">
    <location>
        <begin position="818"/>
        <end position="869"/>
    </location>
</feature>
<protein>
    <recommendedName>
        <fullName evidence="2">RNase H type-1 domain-containing protein</fullName>
    </recommendedName>
</protein>
<comment type="caution">
    <text evidence="3">The sequence shown here is derived from an EMBL/GenBank/DDBJ whole genome shotgun (WGS) entry which is preliminary data.</text>
</comment>
<feature type="region of interest" description="Disordered" evidence="1">
    <location>
        <begin position="750"/>
        <end position="799"/>
    </location>
</feature>
<dbReference type="Pfam" id="PF13456">
    <property type="entry name" value="RVT_3"/>
    <property type="match status" value="1"/>
</dbReference>
<dbReference type="InterPro" id="IPR056924">
    <property type="entry name" value="SH3_Tf2-1"/>
</dbReference>
<dbReference type="Proteomes" id="UP000237271">
    <property type="component" value="Unassembled WGS sequence"/>
</dbReference>
<dbReference type="SUPFAM" id="SSF53098">
    <property type="entry name" value="Ribonuclease H-like"/>
    <property type="match status" value="1"/>
</dbReference>
<dbReference type="Gene3D" id="3.10.10.10">
    <property type="entry name" value="HIV Type 1 Reverse Transcriptase, subunit A, domain 1"/>
    <property type="match status" value="1"/>
</dbReference>
<feature type="compositionally biased region" description="Polar residues" evidence="1">
    <location>
        <begin position="782"/>
        <end position="791"/>
    </location>
</feature>
<dbReference type="InterPro" id="IPR012337">
    <property type="entry name" value="RNaseH-like_sf"/>
</dbReference>
<dbReference type="InterPro" id="IPR036397">
    <property type="entry name" value="RNaseH_sf"/>
</dbReference>
<dbReference type="PANTHER" id="PTHR33064">
    <property type="entry name" value="POL PROTEIN"/>
    <property type="match status" value="1"/>
</dbReference>
<evidence type="ECO:0000256" key="1">
    <source>
        <dbReference type="SAM" id="MobiDB-lite"/>
    </source>
</evidence>
<organism evidence="3 4">
    <name type="scientific">Phytophthora palmivora</name>
    <dbReference type="NCBI Taxonomy" id="4796"/>
    <lineage>
        <taxon>Eukaryota</taxon>
        <taxon>Sar</taxon>
        <taxon>Stramenopiles</taxon>
        <taxon>Oomycota</taxon>
        <taxon>Peronosporomycetes</taxon>
        <taxon>Peronosporales</taxon>
        <taxon>Peronosporaceae</taxon>
        <taxon>Phytophthora</taxon>
    </lineage>
</organism>
<dbReference type="Gene3D" id="3.30.70.270">
    <property type="match status" value="3"/>
</dbReference>
<dbReference type="InterPro" id="IPR043502">
    <property type="entry name" value="DNA/RNA_pol_sf"/>
</dbReference>
<name>A0A2P4WXU0_9STRA</name>
<dbReference type="EMBL" id="NCKW01020357">
    <property type="protein sequence ID" value="POM58107.1"/>
    <property type="molecule type" value="Genomic_DNA"/>
</dbReference>
<keyword evidence="4" id="KW-1185">Reference proteome</keyword>
<evidence type="ECO:0000313" key="3">
    <source>
        <dbReference type="EMBL" id="POM58107.1"/>
    </source>
</evidence>
<dbReference type="OrthoDB" id="120300at2759"/>
<evidence type="ECO:0000313" key="4">
    <source>
        <dbReference type="Proteomes" id="UP000237271"/>
    </source>
</evidence>
<sequence>MHEIAAGIEAGRDVEENDVSEHLVNDIELTDYAQELAFLPDLTEITVTALDYTGPNVQNRDLDEGQQQKLVDVLKRHEEIMISSGNALPPPAYGVVCDIDVQGHAPIKQRARRTPLRFPGKLPWASPIVIVLKKNGVDIRLCIDYKMVNAVTAIVEYAMQLVDDLLTDMEAYLWLHRGLEPKFEADRESSTVMDAVSLLVNSPTGDIFANGESDESSLVPVFDRRSFVDDICFGNETFDGCLATLDRLLQRFTECRISVSFTKSIFVQSKVDFLSHEVSSEGIRADPKKIKAVTEVPFPTSKKGMQSFLGALNYYSRFIQDFAVYGAALYHLKDADFAPGGDLTVTNRSFAALQQKVMDAPILRHLDRDKEVHVMLFANEWALRSTLMQEHDDKLYPVRFCGRVLKDAEMNYHPAEKEILALLPLLKVCYTQLAGRTIHVYTRFSTLDWVHKSKTLFGRTTQFAVMLSPWHLVVQRVKERDCFFAQLLQAGLTSFVDLDDSLAQVAPPTKGSPSIRMDPNLLYARLPRSYQGLVLSFDGSAKTEKHGGYGSCAWILWRLPEWTIVTAASAYLEATTVNLAEYAGMNNGVQAALEHTTEDLVIVGDSRLAIQQSLGVIACRKESLLAQLNRHRELTAKFRSVKYLHVVREFNAAADSLASETLESKVSKVVSTEARLSELTTLNRIQDVIYEPTAKAETEDKPSVNTVRTHVRTGTFFDFVQDDTETGRLTVTTPQQAKVNEKRIRFSNETSIVDRREADSQDKANDVPTKAQNHVREEQLTTEDSTSTAPSANDIDPLAVQRERQIAEIALEMAKEYQATEKSRRARKHNEALSGREQAAIPSTGQTEPSDEAHSVPEAADDTPVTAPRPLFEPGDRVWLYMERVKPGLTKKLAHQWHGPFRVKRKVEVFAYELELPDRSGYRFYPVVHASRLKAVNEFGSRPKSRLTSEVTEETRLDFDEELLPKDSWEPDQLDG</sequence>
<gene>
    <name evidence="3" type="ORF">PHPALM_37294</name>
</gene>
<accession>A0A2P4WXU0</accession>
<feature type="compositionally biased region" description="Basic and acidic residues" evidence="1">
    <location>
        <begin position="750"/>
        <end position="765"/>
    </location>
</feature>
<dbReference type="Pfam" id="PF17919">
    <property type="entry name" value="RT_RNaseH_2"/>
    <property type="match status" value="1"/>
</dbReference>
<dbReference type="InterPro" id="IPR043128">
    <property type="entry name" value="Rev_trsase/Diguanyl_cyclase"/>
</dbReference>
<dbReference type="PANTHER" id="PTHR33064:SF37">
    <property type="entry name" value="RIBONUCLEASE H"/>
    <property type="match status" value="1"/>
</dbReference>
<reference evidence="3 4" key="1">
    <citation type="journal article" date="2017" name="Genome Biol. Evol.">
        <title>Phytophthora megakarya and P. palmivora, closely related causal agents of cacao black pod rot, underwent increases in genome sizes and gene numbers by different mechanisms.</title>
        <authorList>
            <person name="Ali S.S."/>
            <person name="Shao J."/>
            <person name="Lary D.J."/>
            <person name="Kronmiller B."/>
            <person name="Shen D."/>
            <person name="Strem M.D."/>
            <person name="Amoako-Attah I."/>
            <person name="Akrofi A.Y."/>
            <person name="Begoude B.A."/>
            <person name="Ten Hoopen G.M."/>
            <person name="Coulibaly K."/>
            <person name="Kebe B.I."/>
            <person name="Melnick R.L."/>
            <person name="Guiltinan M.J."/>
            <person name="Tyler B.M."/>
            <person name="Meinhardt L.W."/>
            <person name="Bailey B.A."/>
        </authorList>
    </citation>
    <scope>NUCLEOTIDE SEQUENCE [LARGE SCALE GENOMIC DNA]</scope>
    <source>
        <strain evidence="4">sbr112.9</strain>
    </source>
</reference>
<dbReference type="InterPro" id="IPR002156">
    <property type="entry name" value="RNaseH_domain"/>
</dbReference>